<gene>
    <name evidence="5" type="ORF">DM02DRAFT_604178</name>
</gene>
<evidence type="ECO:0000313" key="5">
    <source>
        <dbReference type="EMBL" id="PVH93283.1"/>
    </source>
</evidence>
<dbReference type="Gene3D" id="3.40.50.720">
    <property type="entry name" value="NAD(P)-binding Rossmann-like Domain"/>
    <property type="match status" value="1"/>
</dbReference>
<dbReference type="Gene3D" id="3.90.180.10">
    <property type="entry name" value="Medium-chain alcohol dehydrogenases, catalytic domain"/>
    <property type="match status" value="1"/>
</dbReference>
<evidence type="ECO:0000313" key="6">
    <source>
        <dbReference type="Proteomes" id="UP000244855"/>
    </source>
</evidence>
<dbReference type="Proteomes" id="UP000244855">
    <property type="component" value="Unassembled WGS sequence"/>
</dbReference>
<dbReference type="InterPro" id="IPR047122">
    <property type="entry name" value="Trans-enoyl_RdTase-like"/>
</dbReference>
<organism evidence="5 6">
    <name type="scientific">Periconia macrospinosa</name>
    <dbReference type="NCBI Taxonomy" id="97972"/>
    <lineage>
        <taxon>Eukaryota</taxon>
        <taxon>Fungi</taxon>
        <taxon>Dikarya</taxon>
        <taxon>Ascomycota</taxon>
        <taxon>Pezizomycotina</taxon>
        <taxon>Dothideomycetes</taxon>
        <taxon>Pleosporomycetidae</taxon>
        <taxon>Pleosporales</taxon>
        <taxon>Massarineae</taxon>
        <taxon>Periconiaceae</taxon>
        <taxon>Periconia</taxon>
    </lineage>
</organism>
<keyword evidence="3" id="KW-0560">Oxidoreductase</keyword>
<comment type="subunit">
    <text evidence="2">Monomer.</text>
</comment>
<dbReference type="SUPFAM" id="SSF50129">
    <property type="entry name" value="GroES-like"/>
    <property type="match status" value="1"/>
</dbReference>
<dbReference type="SUPFAM" id="SSF51735">
    <property type="entry name" value="NAD(P)-binding Rossmann-fold domains"/>
    <property type="match status" value="1"/>
</dbReference>
<dbReference type="InterPro" id="IPR013149">
    <property type="entry name" value="ADH-like_C"/>
</dbReference>
<sequence length="355" mass="37962">MASQTQAIVVLKPGEGAGVQTVPLPKLREGWVLVDVKAIALNPSDWKKIDYGAADLGSRVGCDYAGVVREVGPQVSNFKKGDRIGAFVHGADRTNHDNGAFAGVIVAKTAIQFHIPDNISFEEAATLGVALVTVGQSLYKTLQLPLPTAPAEKPFPILIYAASTAVGMYGIQFAKASGLKVIATCSPHNFEKIRALGADVVFDYSSPSCAADIKAYTNNQLRYSWDCMATGGDICAKAMSDQEKSYYTTINSLTMKSMIAMRKGNPKMQAPQSTMGYDAFGDPYMFLGKTVPAKPDEMQYATKFIEISRSLLEKGVVKPISISVNQTGGGLEGALRGLDELRAGRVSGSKLVYTL</sequence>
<dbReference type="EMBL" id="KZ805600">
    <property type="protein sequence ID" value="PVH93283.1"/>
    <property type="molecule type" value="Genomic_DNA"/>
</dbReference>
<dbReference type="PANTHER" id="PTHR45348">
    <property type="entry name" value="HYPOTHETICAL OXIDOREDUCTASE (EUROFUNG)"/>
    <property type="match status" value="1"/>
</dbReference>
<dbReference type="AlphaFoldDB" id="A0A2V1D6R8"/>
<dbReference type="PANTHER" id="PTHR45348:SF2">
    <property type="entry name" value="ZINC-TYPE ALCOHOL DEHYDROGENASE-LIKE PROTEIN C2E1P3.01"/>
    <property type="match status" value="1"/>
</dbReference>
<dbReference type="STRING" id="97972.A0A2V1D6R8"/>
<dbReference type="GO" id="GO:0016651">
    <property type="term" value="F:oxidoreductase activity, acting on NAD(P)H"/>
    <property type="evidence" value="ECO:0007669"/>
    <property type="project" value="InterPro"/>
</dbReference>
<dbReference type="Pfam" id="PF08240">
    <property type="entry name" value="ADH_N"/>
    <property type="match status" value="1"/>
</dbReference>
<evidence type="ECO:0000256" key="2">
    <source>
        <dbReference type="ARBA" id="ARBA00011245"/>
    </source>
</evidence>
<dbReference type="OrthoDB" id="48317at2759"/>
<evidence type="ECO:0000259" key="4">
    <source>
        <dbReference type="SMART" id="SM00829"/>
    </source>
</evidence>
<keyword evidence="6" id="KW-1185">Reference proteome</keyword>
<dbReference type="SMART" id="SM00829">
    <property type="entry name" value="PKS_ER"/>
    <property type="match status" value="1"/>
</dbReference>
<comment type="similarity">
    <text evidence="1">Belongs to the zinc-containing alcohol dehydrogenase family.</text>
</comment>
<dbReference type="InterPro" id="IPR036291">
    <property type="entry name" value="NAD(P)-bd_dom_sf"/>
</dbReference>
<accession>A0A2V1D6R8</accession>
<protein>
    <submittedName>
        <fullName evidence="5">Putative alcohol dehydrogenase</fullName>
    </submittedName>
</protein>
<dbReference type="InterPro" id="IPR011032">
    <property type="entry name" value="GroES-like_sf"/>
</dbReference>
<dbReference type="InterPro" id="IPR020843">
    <property type="entry name" value="ER"/>
</dbReference>
<dbReference type="InterPro" id="IPR013154">
    <property type="entry name" value="ADH-like_N"/>
</dbReference>
<feature type="domain" description="Enoyl reductase (ER)" evidence="4">
    <location>
        <begin position="14"/>
        <end position="352"/>
    </location>
</feature>
<proteinExistence type="inferred from homology"/>
<evidence type="ECO:0000256" key="3">
    <source>
        <dbReference type="ARBA" id="ARBA00023002"/>
    </source>
</evidence>
<dbReference type="CDD" id="cd08249">
    <property type="entry name" value="enoyl_reductase_like"/>
    <property type="match status" value="1"/>
</dbReference>
<name>A0A2V1D6R8_9PLEO</name>
<evidence type="ECO:0000256" key="1">
    <source>
        <dbReference type="ARBA" id="ARBA00008072"/>
    </source>
</evidence>
<reference evidence="5 6" key="1">
    <citation type="journal article" date="2018" name="Sci. Rep.">
        <title>Comparative genomics provides insights into the lifestyle and reveals functional heterogeneity of dark septate endophytic fungi.</title>
        <authorList>
            <person name="Knapp D.G."/>
            <person name="Nemeth J.B."/>
            <person name="Barry K."/>
            <person name="Hainaut M."/>
            <person name="Henrissat B."/>
            <person name="Johnson J."/>
            <person name="Kuo A."/>
            <person name="Lim J.H.P."/>
            <person name="Lipzen A."/>
            <person name="Nolan M."/>
            <person name="Ohm R.A."/>
            <person name="Tamas L."/>
            <person name="Grigoriev I.V."/>
            <person name="Spatafora J.W."/>
            <person name="Nagy L.G."/>
            <person name="Kovacs G.M."/>
        </authorList>
    </citation>
    <scope>NUCLEOTIDE SEQUENCE [LARGE SCALE GENOMIC DNA]</scope>
    <source>
        <strain evidence="5 6">DSE2036</strain>
    </source>
</reference>
<dbReference type="Pfam" id="PF00107">
    <property type="entry name" value="ADH_zinc_N"/>
    <property type="match status" value="1"/>
</dbReference>